<dbReference type="RefSeq" id="WP_183455284.1">
    <property type="nucleotide sequence ID" value="NZ_CP050299.1"/>
</dbReference>
<gene>
    <name evidence="1" type="ORF">HB778_38245</name>
</gene>
<dbReference type="Proteomes" id="UP000515465">
    <property type="component" value="Plasmid p_1"/>
</dbReference>
<proteinExistence type="predicted"/>
<protein>
    <submittedName>
        <fullName evidence="1">Uncharacterized protein</fullName>
    </submittedName>
</protein>
<name>A0A7G6T5F1_9HYPH</name>
<sequence length="91" mass="10168">MSFILDHFLRIGSRAGRRKAARLALMVHKVIADVKARDRRVGAHALMENVPPRVTLVGVAAFLNGRFDLDVTCPMTASHSRLQISRCDERT</sequence>
<organism evidence="1 2">
    <name type="scientific">Mesorhizobium huakuii</name>
    <dbReference type="NCBI Taxonomy" id="28104"/>
    <lineage>
        <taxon>Bacteria</taxon>
        <taxon>Pseudomonadati</taxon>
        <taxon>Pseudomonadota</taxon>
        <taxon>Alphaproteobacteria</taxon>
        <taxon>Hyphomicrobiales</taxon>
        <taxon>Phyllobacteriaceae</taxon>
        <taxon>Mesorhizobium</taxon>
    </lineage>
</organism>
<evidence type="ECO:0000313" key="1">
    <source>
        <dbReference type="EMBL" id="QND61983.1"/>
    </source>
</evidence>
<evidence type="ECO:0000313" key="2">
    <source>
        <dbReference type="Proteomes" id="UP000515465"/>
    </source>
</evidence>
<reference evidence="2" key="1">
    <citation type="journal article" date="2020" name="Mol. Plant Microbe">
        <title>Rhizobial microsymbionts of the narrowly endemic Oxytropis species growing in Kamchatka are characterized by significant genetic diversity and possess a set of genes that are associated with T3SS and T6SS secretion systems and can affect the development of symbiosis.</title>
        <authorList>
            <person name="Safronova V."/>
            <person name="Guro P."/>
            <person name="Sazanova A."/>
            <person name="Kuznetsova I."/>
            <person name="Belimov A."/>
            <person name="Yakubov V."/>
            <person name="Chirak E."/>
            <person name="Afonin A."/>
            <person name="Gogolev Y."/>
            <person name="Andronov E."/>
            <person name="Tikhonovich I."/>
        </authorList>
    </citation>
    <scope>NUCLEOTIDE SEQUENCE [LARGE SCALE GENOMIC DNA]</scope>
    <source>
        <strain evidence="2">583</strain>
        <plasmid evidence="2">p_1</plasmid>
    </source>
</reference>
<keyword evidence="1" id="KW-0614">Plasmid</keyword>
<accession>A0A7G6T5F1</accession>
<dbReference type="EMBL" id="CP050299">
    <property type="protein sequence ID" value="QND61983.1"/>
    <property type="molecule type" value="Genomic_DNA"/>
</dbReference>
<geneLocation type="plasmid" evidence="1 2">
    <name>p_1</name>
</geneLocation>
<dbReference type="AlphaFoldDB" id="A0A7G6T5F1"/>